<gene>
    <name evidence="2" type="ORF">R8Z58_12295</name>
</gene>
<sequence>MSLSFKPQNWLAAMREALSSLFSPPVHRAGPRRRRATWRATLADHRRGGDHRPPSG</sequence>
<protein>
    <submittedName>
        <fullName evidence="2">Uncharacterized protein</fullName>
    </submittedName>
</protein>
<dbReference type="EMBL" id="JAWQEV010000003">
    <property type="protein sequence ID" value="MDW4573555.1"/>
    <property type="molecule type" value="Genomic_DNA"/>
</dbReference>
<evidence type="ECO:0000313" key="3">
    <source>
        <dbReference type="Proteomes" id="UP001283109"/>
    </source>
</evidence>
<dbReference type="Proteomes" id="UP001283109">
    <property type="component" value="Unassembled WGS sequence"/>
</dbReference>
<comment type="caution">
    <text evidence="2">The sequence shown here is derived from an EMBL/GenBank/DDBJ whole genome shotgun (WGS) entry which is preliminary data.</text>
</comment>
<feature type="compositionally biased region" description="Basic and acidic residues" evidence="1">
    <location>
        <begin position="42"/>
        <end position="56"/>
    </location>
</feature>
<dbReference type="RefSeq" id="WP_318354054.1">
    <property type="nucleotide sequence ID" value="NZ_JAWQEV010000003.1"/>
</dbReference>
<keyword evidence="3" id="KW-1185">Reference proteome</keyword>
<reference evidence="2 3" key="1">
    <citation type="submission" date="2023-11" db="EMBL/GenBank/DDBJ databases">
        <title>Draft genome sequence of Microbacterium arthrosphaerae JCM 30492.</title>
        <authorList>
            <person name="Zhang G."/>
            <person name="Ding Y."/>
        </authorList>
    </citation>
    <scope>NUCLEOTIDE SEQUENCE [LARGE SCALE GENOMIC DNA]</scope>
    <source>
        <strain evidence="2 3">JCM 30492</strain>
    </source>
</reference>
<name>A0ABU4H2Q0_9MICO</name>
<accession>A0ABU4H2Q0</accession>
<evidence type="ECO:0000256" key="1">
    <source>
        <dbReference type="SAM" id="MobiDB-lite"/>
    </source>
</evidence>
<proteinExistence type="predicted"/>
<feature type="region of interest" description="Disordered" evidence="1">
    <location>
        <begin position="23"/>
        <end position="56"/>
    </location>
</feature>
<evidence type="ECO:0000313" key="2">
    <source>
        <dbReference type="EMBL" id="MDW4573555.1"/>
    </source>
</evidence>
<organism evidence="2 3">
    <name type="scientific">Microbacterium arthrosphaerae</name>
    <dbReference type="NCBI Taxonomy" id="792652"/>
    <lineage>
        <taxon>Bacteria</taxon>
        <taxon>Bacillati</taxon>
        <taxon>Actinomycetota</taxon>
        <taxon>Actinomycetes</taxon>
        <taxon>Micrococcales</taxon>
        <taxon>Microbacteriaceae</taxon>
        <taxon>Microbacterium</taxon>
    </lineage>
</organism>